<keyword evidence="3" id="KW-0433">Leucine-rich repeat</keyword>
<dbReference type="GO" id="GO:0031267">
    <property type="term" value="F:small GTPase binding"/>
    <property type="evidence" value="ECO:0007669"/>
    <property type="project" value="TreeGrafter"/>
</dbReference>
<evidence type="ECO:0000256" key="2">
    <source>
        <dbReference type="ARBA" id="ARBA00022468"/>
    </source>
</evidence>
<sequence length="492" mass="49700">MAWGQAGARAIDDLIHRIAGNDPKLTSLTILRQRRFNHDDVASFVRAMATNTNLTELYCSSHPVAPHTASLLAEMLTVSQSMRSLCVGDSSFGDDGVVELARGVAASSLTHLDLSNKGVGQRGAKALVAALAVAPSLEHLQLNSNPLLGDAGLRTLCGIGDSVTDGSNGDGSPAVAIWAGLRTLEVQGCSISAAGIRALAASPNCVRLHVLRLDGNALGPEGGAAVGELLQTASSLKELSLRRSDLGDLGGEALAAALVPSSTSITQTSSSVTDPAAQTRIRLLLDLSECGLGSRSMAALQGAILGGARLALLCLMGNAAVSDADVAALGAALGPGRCKGGSESAVAHLDVSGTAAGPQAVSALSLAEGLCHLSMVGCQLGASGATALASSLEAAGRGSTDCGKNESSPVAPRWAELRELCISGTGLGIEDLKAVFGALAAGGAPKLQSLEVGANPGTREDVFQELLGSLRDARPQLAVYWRSGDDLGTQVQ</sequence>
<evidence type="ECO:0000256" key="1">
    <source>
        <dbReference type="ARBA" id="ARBA00004430"/>
    </source>
</evidence>
<dbReference type="PANTHER" id="PTHR24113:SF12">
    <property type="entry name" value="RAN GTPASE-ACTIVATING PROTEIN 1"/>
    <property type="match status" value="1"/>
</dbReference>
<dbReference type="GO" id="GO:0048471">
    <property type="term" value="C:perinuclear region of cytoplasm"/>
    <property type="evidence" value="ECO:0007669"/>
    <property type="project" value="TreeGrafter"/>
</dbReference>
<dbReference type="Proteomes" id="UP000747110">
    <property type="component" value="Unassembled WGS sequence"/>
</dbReference>
<dbReference type="InterPro" id="IPR032675">
    <property type="entry name" value="LRR_dom_sf"/>
</dbReference>
<dbReference type="EMBL" id="BNCP01000002">
    <property type="protein sequence ID" value="GIL70800.1"/>
    <property type="molecule type" value="Genomic_DNA"/>
</dbReference>
<keyword evidence="7" id="KW-1185">Reference proteome</keyword>
<comment type="caution">
    <text evidence="5">The sequence shown here is derived from an EMBL/GenBank/DDBJ whole genome shotgun (WGS) entry which is preliminary data.</text>
</comment>
<protein>
    <submittedName>
        <fullName evidence="5">Uncharacterized protein</fullName>
    </submittedName>
</protein>
<dbReference type="SMART" id="SM00368">
    <property type="entry name" value="LRR_RI"/>
    <property type="match status" value="9"/>
</dbReference>
<dbReference type="GO" id="GO:0005096">
    <property type="term" value="F:GTPase activator activity"/>
    <property type="evidence" value="ECO:0007669"/>
    <property type="project" value="UniProtKB-KW"/>
</dbReference>
<dbReference type="GO" id="GO:0005930">
    <property type="term" value="C:axoneme"/>
    <property type="evidence" value="ECO:0007669"/>
    <property type="project" value="UniProtKB-SubCell"/>
</dbReference>
<dbReference type="GO" id="GO:0005829">
    <property type="term" value="C:cytosol"/>
    <property type="evidence" value="ECO:0007669"/>
    <property type="project" value="TreeGrafter"/>
</dbReference>
<dbReference type="OrthoDB" id="547042at2759"/>
<dbReference type="InterPro" id="IPR027038">
    <property type="entry name" value="RanGap"/>
</dbReference>
<evidence type="ECO:0000313" key="5">
    <source>
        <dbReference type="EMBL" id="GIL70800.1"/>
    </source>
</evidence>
<keyword evidence="2" id="KW-0343">GTPase activation</keyword>
<evidence type="ECO:0000256" key="3">
    <source>
        <dbReference type="ARBA" id="ARBA00022614"/>
    </source>
</evidence>
<gene>
    <name evidence="5" type="ORF">Vretifemale_1500</name>
    <name evidence="6" type="ORF">Vretimale_3895</name>
</gene>
<comment type="subcellular location">
    <subcellularLocation>
        <location evidence="1">Cytoplasm</location>
        <location evidence="1">Cytoskeleton</location>
        <location evidence="1">Cilium axoneme</location>
    </subcellularLocation>
</comment>
<proteinExistence type="predicted"/>
<keyword evidence="4" id="KW-0677">Repeat</keyword>
<accession>A0A8J4BYN6</accession>
<reference evidence="5" key="1">
    <citation type="journal article" date="2021" name="Proc. Natl. Acad. Sci. U.S.A.">
        <title>Three genomes in the algal genus Volvox reveal the fate of a haploid sex-determining region after a transition to homothallism.</title>
        <authorList>
            <person name="Yamamoto K."/>
            <person name="Hamaji T."/>
            <person name="Kawai-Toyooka H."/>
            <person name="Matsuzaki R."/>
            <person name="Takahashi F."/>
            <person name="Nishimura Y."/>
            <person name="Kawachi M."/>
            <person name="Noguchi H."/>
            <person name="Minakuchi Y."/>
            <person name="Umen J.G."/>
            <person name="Toyoda A."/>
            <person name="Nozaki H."/>
        </authorList>
    </citation>
    <scope>NUCLEOTIDE SEQUENCE</scope>
    <source>
        <strain evidence="6">NIES-3785</strain>
        <strain evidence="5">NIES-3786</strain>
    </source>
</reference>
<dbReference type="AlphaFoldDB" id="A0A8J4BYN6"/>
<dbReference type="GO" id="GO:0005634">
    <property type="term" value="C:nucleus"/>
    <property type="evidence" value="ECO:0007669"/>
    <property type="project" value="TreeGrafter"/>
</dbReference>
<dbReference type="PANTHER" id="PTHR24113">
    <property type="entry name" value="RAN GTPASE-ACTIVATING PROTEIN 1"/>
    <property type="match status" value="1"/>
</dbReference>
<evidence type="ECO:0000313" key="7">
    <source>
        <dbReference type="Proteomes" id="UP000747110"/>
    </source>
</evidence>
<dbReference type="InterPro" id="IPR001611">
    <property type="entry name" value="Leu-rich_rpt"/>
</dbReference>
<dbReference type="SUPFAM" id="SSF52047">
    <property type="entry name" value="RNI-like"/>
    <property type="match status" value="2"/>
</dbReference>
<organism evidence="5 7">
    <name type="scientific">Volvox reticuliferus</name>
    <dbReference type="NCBI Taxonomy" id="1737510"/>
    <lineage>
        <taxon>Eukaryota</taxon>
        <taxon>Viridiplantae</taxon>
        <taxon>Chlorophyta</taxon>
        <taxon>core chlorophytes</taxon>
        <taxon>Chlorophyceae</taxon>
        <taxon>CS clade</taxon>
        <taxon>Chlamydomonadales</taxon>
        <taxon>Volvocaceae</taxon>
        <taxon>Volvox</taxon>
    </lineage>
</organism>
<name>A0A8J4BYN6_9CHLO</name>
<dbReference type="GO" id="GO:0006913">
    <property type="term" value="P:nucleocytoplasmic transport"/>
    <property type="evidence" value="ECO:0007669"/>
    <property type="project" value="TreeGrafter"/>
</dbReference>
<evidence type="ECO:0000256" key="4">
    <source>
        <dbReference type="ARBA" id="ARBA00022737"/>
    </source>
</evidence>
<dbReference type="EMBL" id="BNCQ01000005">
    <property type="protein sequence ID" value="GIL98524.1"/>
    <property type="molecule type" value="Genomic_DNA"/>
</dbReference>
<dbReference type="Gene3D" id="3.80.10.10">
    <property type="entry name" value="Ribonuclease Inhibitor"/>
    <property type="match status" value="4"/>
</dbReference>
<dbReference type="Pfam" id="PF13516">
    <property type="entry name" value="LRR_6"/>
    <property type="match status" value="3"/>
</dbReference>
<dbReference type="Proteomes" id="UP000722791">
    <property type="component" value="Unassembled WGS sequence"/>
</dbReference>
<evidence type="ECO:0000313" key="6">
    <source>
        <dbReference type="EMBL" id="GIL98524.1"/>
    </source>
</evidence>